<evidence type="ECO:0000313" key="1">
    <source>
        <dbReference type="EMBL" id="EGW34070.1"/>
    </source>
</evidence>
<protein>
    <submittedName>
        <fullName evidence="1">Uncharacterized protein</fullName>
    </submittedName>
</protein>
<name>G3AK19_SPAPN</name>
<organism evidence="2">
    <name type="scientific">Spathaspora passalidarum (strain NRRL Y-27907 / 11-Y1)</name>
    <dbReference type="NCBI Taxonomy" id="619300"/>
    <lineage>
        <taxon>Eukaryota</taxon>
        <taxon>Fungi</taxon>
        <taxon>Dikarya</taxon>
        <taxon>Ascomycota</taxon>
        <taxon>Saccharomycotina</taxon>
        <taxon>Pichiomycetes</taxon>
        <taxon>Debaryomycetaceae</taxon>
        <taxon>Spathaspora</taxon>
    </lineage>
</organism>
<accession>G3AK19</accession>
<proteinExistence type="predicted"/>
<dbReference type="AlphaFoldDB" id="G3AK19"/>
<sequence>MNQYDEEDQRLPANLYVSNEELIDYLRDKIILNSKTISAVESKINMLLKLCSIKCFI</sequence>
<dbReference type="KEGG" id="spaa:SPAPADRAFT_59497"/>
<dbReference type="GeneID" id="18872943"/>
<reference evidence="1 2" key="1">
    <citation type="journal article" date="2011" name="Proc. Natl. Acad. Sci. U.S.A.">
        <title>Comparative genomics of xylose-fermenting fungi for enhanced biofuel production.</title>
        <authorList>
            <person name="Wohlbach D.J."/>
            <person name="Kuo A."/>
            <person name="Sato T.K."/>
            <person name="Potts K.M."/>
            <person name="Salamov A.A."/>
            <person name="LaButti K.M."/>
            <person name="Sun H."/>
            <person name="Clum A."/>
            <person name="Pangilinan J.L."/>
            <person name="Lindquist E.A."/>
            <person name="Lucas S."/>
            <person name="Lapidus A."/>
            <person name="Jin M."/>
            <person name="Gunawan C."/>
            <person name="Balan V."/>
            <person name="Dale B.E."/>
            <person name="Jeffries T.W."/>
            <person name="Zinkel R."/>
            <person name="Barry K.W."/>
            <person name="Grigoriev I.V."/>
            <person name="Gasch A.P."/>
        </authorList>
    </citation>
    <scope>NUCLEOTIDE SEQUENCE [LARGE SCALE GENOMIC DNA]</scope>
    <source>
        <strain evidence="2">NRRL Y-27907 / 11-Y1</strain>
    </source>
</reference>
<dbReference type="OrthoDB" id="4026095at2759"/>
<dbReference type="RefSeq" id="XP_007373654.1">
    <property type="nucleotide sequence ID" value="XM_007373592.1"/>
</dbReference>
<evidence type="ECO:0000313" key="2">
    <source>
        <dbReference type="Proteomes" id="UP000000709"/>
    </source>
</evidence>
<dbReference type="Proteomes" id="UP000000709">
    <property type="component" value="Unassembled WGS sequence"/>
</dbReference>
<dbReference type="EMBL" id="GL996500">
    <property type="protein sequence ID" value="EGW34070.1"/>
    <property type="molecule type" value="Genomic_DNA"/>
</dbReference>
<dbReference type="InParanoid" id="G3AK19"/>
<dbReference type="HOGENOM" id="CLU_3002270_0_0_1"/>
<keyword evidence="2" id="KW-1185">Reference proteome</keyword>
<gene>
    <name evidence="1" type="ORF">SPAPADRAFT_59497</name>
</gene>
<feature type="non-terminal residue" evidence="1">
    <location>
        <position position="57"/>
    </location>
</feature>